<reference evidence="3" key="1">
    <citation type="journal article" date="2019" name="Int. J. Syst. Evol. Microbiol.">
        <title>The Global Catalogue of Microorganisms (GCM) 10K type strain sequencing project: providing services to taxonomists for standard genome sequencing and annotation.</title>
        <authorList>
            <consortium name="The Broad Institute Genomics Platform"/>
            <consortium name="The Broad Institute Genome Sequencing Center for Infectious Disease"/>
            <person name="Wu L."/>
            <person name="Ma J."/>
        </authorList>
    </citation>
    <scope>NUCLEOTIDE SEQUENCE [LARGE SCALE GENOMIC DNA]</scope>
    <source>
        <strain evidence="3">KCTC 42644</strain>
    </source>
</reference>
<feature type="chain" id="PRO_5045180314" evidence="1">
    <location>
        <begin position="24"/>
        <end position="302"/>
    </location>
</feature>
<keyword evidence="3" id="KW-1185">Reference proteome</keyword>
<dbReference type="EMBL" id="JBHRXV010000011">
    <property type="protein sequence ID" value="MFC3714155.1"/>
    <property type="molecule type" value="Genomic_DNA"/>
</dbReference>
<accession>A0ABV7XFC1</accession>
<dbReference type="Proteomes" id="UP001595615">
    <property type="component" value="Unassembled WGS sequence"/>
</dbReference>
<dbReference type="RefSeq" id="WP_380863321.1">
    <property type="nucleotide sequence ID" value="NZ_JBHRXV010000011.1"/>
</dbReference>
<name>A0ABV7XFC1_9SPHN</name>
<evidence type="ECO:0000313" key="3">
    <source>
        <dbReference type="Proteomes" id="UP001595615"/>
    </source>
</evidence>
<comment type="caution">
    <text evidence="2">The sequence shown here is derived from an EMBL/GenBank/DDBJ whole genome shotgun (WGS) entry which is preliminary data.</text>
</comment>
<organism evidence="2 3">
    <name type="scientific">Sphingoaurantiacus capsulatus</name>
    <dbReference type="NCBI Taxonomy" id="1771310"/>
    <lineage>
        <taxon>Bacteria</taxon>
        <taxon>Pseudomonadati</taxon>
        <taxon>Pseudomonadota</taxon>
        <taxon>Alphaproteobacteria</taxon>
        <taxon>Sphingomonadales</taxon>
        <taxon>Sphingosinicellaceae</taxon>
        <taxon>Sphingoaurantiacus</taxon>
    </lineage>
</organism>
<evidence type="ECO:0000313" key="2">
    <source>
        <dbReference type="EMBL" id="MFC3714155.1"/>
    </source>
</evidence>
<proteinExistence type="predicted"/>
<feature type="signal peptide" evidence="1">
    <location>
        <begin position="1"/>
        <end position="23"/>
    </location>
</feature>
<sequence>MAKRFLSAAAAFGALLLLGAAQTAPGDEEITVKGQRLTPAQARERAIAYVHATGIVAGKEAVARWVDKVCPRIIGLSAEHAAVVEARFRSIAGSVGAPLAAKGCAANVTINFVGDGRAFTKNIAVRDGRRLGEVPYARRAALINGEAPIRWWYLTELRSRDGKRMFGMDPSFVAADGQAAGQALPNNGESSMMTQYSSSHVSTQINRTLVSATVVVDTNRATGATLDAVAAHAAYVALAEIQALDEPLDGSILGLFGDAPPRGLTKLDEAFLRELYALPLDRKARQQRTRLVRALQAQTTTF</sequence>
<keyword evidence="1" id="KW-0732">Signal</keyword>
<protein>
    <submittedName>
        <fullName evidence="2">Uncharacterized protein</fullName>
    </submittedName>
</protein>
<evidence type="ECO:0000256" key="1">
    <source>
        <dbReference type="SAM" id="SignalP"/>
    </source>
</evidence>
<gene>
    <name evidence="2" type="ORF">ACFOMD_16410</name>
</gene>